<reference evidence="2" key="1">
    <citation type="submission" date="2022-01" db="EMBL/GenBank/DDBJ databases">
        <authorList>
            <person name="King R."/>
        </authorList>
    </citation>
    <scope>NUCLEOTIDE SEQUENCE</scope>
</reference>
<comment type="subunit">
    <text evidence="1">Component of the nuclear pore complex (NPC)-associated TREX-2 complex (transcription and export complex 2). Component of the SAGA transcription coactivator-HAT complex. Within the SAGA complex, participates to a subcomplex of SAGA called the DUB module (deubiquitination module).</text>
</comment>
<keyword evidence="1" id="KW-0010">Activator</keyword>
<dbReference type="Proteomes" id="UP001152799">
    <property type="component" value="Chromosome 4"/>
</dbReference>
<dbReference type="GO" id="GO:0070390">
    <property type="term" value="C:transcription export complex 2"/>
    <property type="evidence" value="ECO:0007669"/>
    <property type="project" value="UniProtKB-UniRule"/>
</dbReference>
<organism evidence="2 3">
    <name type="scientific">Ceutorhynchus assimilis</name>
    <name type="common">cabbage seed weevil</name>
    <dbReference type="NCBI Taxonomy" id="467358"/>
    <lineage>
        <taxon>Eukaryota</taxon>
        <taxon>Metazoa</taxon>
        <taxon>Ecdysozoa</taxon>
        <taxon>Arthropoda</taxon>
        <taxon>Hexapoda</taxon>
        <taxon>Insecta</taxon>
        <taxon>Pterygota</taxon>
        <taxon>Neoptera</taxon>
        <taxon>Endopterygota</taxon>
        <taxon>Coleoptera</taxon>
        <taxon>Polyphaga</taxon>
        <taxon>Cucujiformia</taxon>
        <taxon>Curculionidae</taxon>
        <taxon>Ceutorhynchinae</taxon>
        <taxon>Ceutorhynchus</taxon>
    </lineage>
</organism>
<evidence type="ECO:0000256" key="1">
    <source>
        <dbReference type="HAMAP-Rule" id="MF_03046"/>
    </source>
</evidence>
<keyword evidence="1" id="KW-0811">Translocation</keyword>
<dbReference type="GO" id="GO:0015031">
    <property type="term" value="P:protein transport"/>
    <property type="evidence" value="ECO:0007669"/>
    <property type="project" value="UniProtKB-KW"/>
</dbReference>
<dbReference type="HAMAP" id="MF_03046">
    <property type="entry name" value="ENY2_Sus1"/>
    <property type="match status" value="1"/>
</dbReference>
<evidence type="ECO:0000313" key="2">
    <source>
        <dbReference type="EMBL" id="CAG9767524.1"/>
    </source>
</evidence>
<dbReference type="InterPro" id="IPR038212">
    <property type="entry name" value="TF_EnY2_sf"/>
</dbReference>
<comment type="similarity">
    <text evidence="1">Belongs to the ENY2 family.</text>
</comment>
<dbReference type="GO" id="GO:0071819">
    <property type="term" value="C:DUBm complex"/>
    <property type="evidence" value="ECO:0007669"/>
    <property type="project" value="UniProtKB-UniRule"/>
</dbReference>
<dbReference type="PANTHER" id="PTHR12514">
    <property type="entry name" value="ENHANCER OF YELLOW 2 TRANSCRIPTION FACTOR"/>
    <property type="match status" value="1"/>
</dbReference>
<dbReference type="AlphaFoldDB" id="A0A9N9MPZ0"/>
<dbReference type="Pfam" id="PF10163">
    <property type="entry name" value="EnY2"/>
    <property type="match status" value="1"/>
</dbReference>
<accession>A0A9N9MPZ0</accession>
<comment type="subcellular location">
    <subcellularLocation>
        <location evidence="1">Nucleus</location>
        <location evidence="1">Nucleoplasm</location>
    </subcellularLocation>
</comment>
<name>A0A9N9MPZ0_9CUCU</name>
<keyword evidence="1" id="KW-0539">Nucleus</keyword>
<comment type="function">
    <text evidence="1">Involved in mRNA export coupled transcription activation by association with both the TREX-2 and the SAGA complexes. The transcription regulatory histone acetylation (HAT) complex SAGA is a multiprotein complex that activates transcription by remodeling chromatin and mediating histone acetylation and deubiquitination. Within the SAGA complex, participates to a subcomplex that specifically deubiquitinates histones. The SAGA complex is recruited to specific gene promoters by activators, where it is required for transcription. The TREX-2 complex functions in docking export-competent ribonucleoprotein particles (mRNPs) to the nuclear entrance of the nuclear pore complex (nuclear basket). TREX-2 participates in mRNA export and accurate chromatin positioning in the nucleus by tethering genes to the nuclear periphery.</text>
</comment>
<keyword evidence="1" id="KW-0805">Transcription regulation</keyword>
<dbReference type="GO" id="GO:0003713">
    <property type="term" value="F:transcription coactivator activity"/>
    <property type="evidence" value="ECO:0007669"/>
    <property type="project" value="UniProtKB-UniRule"/>
</dbReference>
<protein>
    <recommendedName>
        <fullName evidence="1">Enhancer of yellow 2 transcription factor</fullName>
    </recommendedName>
</protein>
<dbReference type="GO" id="GO:0006368">
    <property type="term" value="P:transcription elongation by RNA polymerase II"/>
    <property type="evidence" value="ECO:0007669"/>
    <property type="project" value="UniProtKB-UniRule"/>
</dbReference>
<keyword evidence="1" id="KW-0653">Protein transport</keyword>
<sequence length="105" mass="11737">MSGKPENANGRVSMHLDVNNGLERVTELIETRLIESGWKDRVKLACREAITENNQNVPSVDHLIEVITPKARALVPDAVKRELLHEIEMIFSNIEKGGYTTTLDG</sequence>
<gene>
    <name evidence="1" type="primary">e(y)2</name>
    <name evidence="2" type="ORF">CEUTPL_LOCUS8086</name>
</gene>
<dbReference type="Gene3D" id="1.10.246.140">
    <property type="match status" value="1"/>
</dbReference>
<keyword evidence="3" id="KW-1185">Reference proteome</keyword>
<dbReference type="EMBL" id="OU892280">
    <property type="protein sequence ID" value="CAG9767524.1"/>
    <property type="molecule type" value="Genomic_DNA"/>
</dbReference>
<dbReference type="GO" id="GO:0000124">
    <property type="term" value="C:SAGA complex"/>
    <property type="evidence" value="ECO:0007669"/>
    <property type="project" value="UniProtKB-UniRule"/>
</dbReference>
<dbReference type="GO" id="GO:0005654">
    <property type="term" value="C:nucleoplasm"/>
    <property type="evidence" value="ECO:0007669"/>
    <property type="project" value="UniProtKB-SubCell"/>
</dbReference>
<keyword evidence="1" id="KW-0804">Transcription</keyword>
<dbReference type="OrthoDB" id="6221744at2759"/>
<dbReference type="GO" id="GO:0005643">
    <property type="term" value="C:nuclear pore"/>
    <property type="evidence" value="ECO:0007669"/>
    <property type="project" value="UniProtKB-UniRule"/>
</dbReference>
<evidence type="ECO:0000313" key="3">
    <source>
        <dbReference type="Proteomes" id="UP001152799"/>
    </source>
</evidence>
<dbReference type="GO" id="GO:0006406">
    <property type="term" value="P:mRNA export from nucleus"/>
    <property type="evidence" value="ECO:0007669"/>
    <property type="project" value="UniProtKB-UniRule"/>
</dbReference>
<dbReference type="GO" id="GO:0006325">
    <property type="term" value="P:chromatin organization"/>
    <property type="evidence" value="ECO:0007669"/>
    <property type="project" value="UniProtKB-KW"/>
</dbReference>
<keyword evidence="1" id="KW-0813">Transport</keyword>
<proteinExistence type="inferred from homology"/>
<keyword evidence="1" id="KW-0509">mRNA transport</keyword>
<dbReference type="InterPro" id="IPR018783">
    <property type="entry name" value="TF_ENY2"/>
</dbReference>
<keyword evidence="1" id="KW-0156">Chromatin regulator</keyword>